<dbReference type="InterPro" id="IPR058134">
    <property type="entry name" value="PirA/FepA/PfeA"/>
</dbReference>
<dbReference type="Gene3D" id="2.40.170.20">
    <property type="entry name" value="TonB-dependent receptor, beta-barrel domain"/>
    <property type="match status" value="1"/>
</dbReference>
<dbReference type="GO" id="GO:0015344">
    <property type="term" value="F:siderophore uptake transmembrane transporter activity"/>
    <property type="evidence" value="ECO:0007669"/>
    <property type="project" value="TreeGrafter"/>
</dbReference>
<evidence type="ECO:0000256" key="10">
    <source>
        <dbReference type="PROSITE-ProRule" id="PRU10144"/>
    </source>
</evidence>
<keyword evidence="16" id="KW-1185">Reference proteome</keyword>
<evidence type="ECO:0000259" key="14">
    <source>
        <dbReference type="Pfam" id="PF07715"/>
    </source>
</evidence>
<dbReference type="GO" id="GO:0044718">
    <property type="term" value="P:siderophore transmembrane transport"/>
    <property type="evidence" value="ECO:0007669"/>
    <property type="project" value="TreeGrafter"/>
</dbReference>
<dbReference type="PANTHER" id="PTHR30069:SF51">
    <property type="entry name" value="FERRIENTEROBACTIN RECEPTOR"/>
    <property type="match status" value="1"/>
</dbReference>
<dbReference type="InterPro" id="IPR037066">
    <property type="entry name" value="Plug_dom_sf"/>
</dbReference>
<evidence type="ECO:0000256" key="6">
    <source>
        <dbReference type="ARBA" id="ARBA00023077"/>
    </source>
</evidence>
<keyword evidence="2 9" id="KW-0813">Transport</keyword>
<dbReference type="STRING" id="871652.SAMN04515673_101170"/>
<dbReference type="AlphaFoldDB" id="A0A1I6CPW4"/>
<dbReference type="NCBIfam" id="NF010051">
    <property type="entry name" value="PRK13528.1"/>
    <property type="match status" value="1"/>
</dbReference>
<dbReference type="GO" id="GO:0009279">
    <property type="term" value="C:cell outer membrane"/>
    <property type="evidence" value="ECO:0007669"/>
    <property type="project" value="UniProtKB-SubCell"/>
</dbReference>
<organism evidence="15 16">
    <name type="scientific">Poseidonocella sedimentorum</name>
    <dbReference type="NCBI Taxonomy" id="871652"/>
    <lineage>
        <taxon>Bacteria</taxon>
        <taxon>Pseudomonadati</taxon>
        <taxon>Pseudomonadota</taxon>
        <taxon>Alphaproteobacteria</taxon>
        <taxon>Rhodobacterales</taxon>
        <taxon>Roseobacteraceae</taxon>
        <taxon>Poseidonocella</taxon>
    </lineage>
</organism>
<dbReference type="NCBIfam" id="NF010048">
    <property type="entry name" value="PRK13524.1"/>
    <property type="match status" value="1"/>
</dbReference>
<feature type="signal peptide" evidence="12">
    <location>
        <begin position="1"/>
        <end position="26"/>
    </location>
</feature>
<dbReference type="PROSITE" id="PS52016">
    <property type="entry name" value="TONB_DEPENDENT_REC_3"/>
    <property type="match status" value="1"/>
</dbReference>
<feature type="domain" description="TonB-dependent receptor plug" evidence="14">
    <location>
        <begin position="63"/>
        <end position="176"/>
    </location>
</feature>
<accession>A0A1I6CPW4</accession>
<feature type="domain" description="TonB-dependent receptor-like beta-barrel" evidence="13">
    <location>
        <begin position="297"/>
        <end position="732"/>
    </location>
</feature>
<comment type="subcellular location">
    <subcellularLocation>
        <location evidence="1 9">Cell outer membrane</location>
        <topology evidence="1 9">Multi-pass membrane protein</topology>
    </subcellularLocation>
</comment>
<evidence type="ECO:0000256" key="5">
    <source>
        <dbReference type="ARBA" id="ARBA00022729"/>
    </source>
</evidence>
<evidence type="ECO:0000256" key="12">
    <source>
        <dbReference type="SAM" id="SignalP"/>
    </source>
</evidence>
<dbReference type="GO" id="GO:0042912">
    <property type="term" value="F:colicin transmembrane transporter activity"/>
    <property type="evidence" value="ECO:0007669"/>
    <property type="project" value="TreeGrafter"/>
</dbReference>
<evidence type="ECO:0000256" key="4">
    <source>
        <dbReference type="ARBA" id="ARBA00022692"/>
    </source>
</evidence>
<gene>
    <name evidence="15" type="ORF">SAMN04515673_101170</name>
</gene>
<dbReference type="EMBL" id="FOYI01000001">
    <property type="protein sequence ID" value="SFQ95207.1"/>
    <property type="molecule type" value="Genomic_DNA"/>
</dbReference>
<evidence type="ECO:0000256" key="1">
    <source>
        <dbReference type="ARBA" id="ARBA00004571"/>
    </source>
</evidence>
<dbReference type="Gene3D" id="2.170.130.10">
    <property type="entry name" value="TonB-dependent receptor, plug domain"/>
    <property type="match status" value="1"/>
</dbReference>
<dbReference type="RefSeq" id="WP_177220411.1">
    <property type="nucleotide sequence ID" value="NZ_FOYI01000001.1"/>
</dbReference>
<evidence type="ECO:0000256" key="7">
    <source>
        <dbReference type="ARBA" id="ARBA00023136"/>
    </source>
</evidence>
<evidence type="ECO:0000259" key="13">
    <source>
        <dbReference type="Pfam" id="PF00593"/>
    </source>
</evidence>
<sequence length="762" mass="82810">MTFRTKAVLRATTLLCAGTAALAVGAQEADFDFDVDFTGAEAITLDDIEIYSYEEAVLQALGVSTVTEEQLEKTPVANDISEVVRKMPGVNLTGTSATGQRGNQRQIDIRGMGPENTLILIDGKPVMSRNSVRMGRSGERDTRGDSNWVPAEMIERIEVIRGPAAARYGSGAAGGVVNIVTKAPEVETVDINLRYNAPQSSDEGGDRRVNLLWAKPLGDQFSFRLTGGWNRSDADAPDINAEAVEDGDPVPAGMEGVENKDVSLRLSWTPDDMHRLDVDVSKSRQSNIYAGDRQLNSTSDTTEALAEEGAETNRMERLTLALTHRGTYDFGRSNSYVQWEKTDNSRYAEGLAGGGEGRITDALDWVTIHHETLSAKSEWILSGQILGRDATHTFGGELRHERLEDAVNNQSALAIDGGTAVALDAGDRQSVTEQTLTSLYAESNILWGEALEIAPSIRVDHAESFGLNLSAALNMTYMIDTNWTAKFGVARAFKAPNLYQVNPDYVYTTNGNGCPYPYYRNGPCYVLGNEDLDPETSINTEVGLAYDGDSGLRASATVFYNDYRDKIQAGTEQVGTVGCTVRGNPGSCRLYRWDNVPKARVAGIEGNVAAPLGDRVEASANFTYMLLSEQEIRTDAGVDGNGVYQKAKTLKIPLSLVPDYTINASLDWRVTDRLTLIPSLTHYGRIQAAAHNAQSGYDFEDTDERDPYTVGNLAARYELNDTVSLSGGVTNLFSTQVMRSGEGANTFNEPGRAWYAGLSATF</sequence>
<feature type="short sequence motif" description="TonB C-terminal box" evidence="10">
    <location>
        <begin position="745"/>
        <end position="762"/>
    </location>
</feature>
<protein>
    <submittedName>
        <fullName evidence="15">Outer membrane receptor for ferrienterochelin and colicins</fullName>
    </submittedName>
</protein>
<evidence type="ECO:0000256" key="11">
    <source>
        <dbReference type="RuleBase" id="RU003357"/>
    </source>
</evidence>
<keyword evidence="8 9" id="KW-0998">Cell outer membrane</keyword>
<dbReference type="GO" id="GO:0042931">
    <property type="term" value="F:enterobactin transmembrane transporter activity"/>
    <property type="evidence" value="ECO:0007669"/>
    <property type="project" value="TreeGrafter"/>
</dbReference>
<keyword evidence="7 9" id="KW-0472">Membrane</keyword>
<dbReference type="Pfam" id="PF07715">
    <property type="entry name" value="Plug"/>
    <property type="match status" value="1"/>
</dbReference>
<evidence type="ECO:0000313" key="15">
    <source>
        <dbReference type="EMBL" id="SFQ95207.1"/>
    </source>
</evidence>
<evidence type="ECO:0000256" key="8">
    <source>
        <dbReference type="ARBA" id="ARBA00023237"/>
    </source>
</evidence>
<dbReference type="CDD" id="cd01347">
    <property type="entry name" value="ligand_gated_channel"/>
    <property type="match status" value="1"/>
</dbReference>
<dbReference type="SUPFAM" id="SSF56935">
    <property type="entry name" value="Porins"/>
    <property type="match status" value="1"/>
</dbReference>
<keyword evidence="4 9" id="KW-0812">Transmembrane</keyword>
<dbReference type="InterPro" id="IPR012910">
    <property type="entry name" value="Plug_dom"/>
</dbReference>
<evidence type="ECO:0000313" key="16">
    <source>
        <dbReference type="Proteomes" id="UP000199302"/>
    </source>
</evidence>
<dbReference type="InterPro" id="IPR036942">
    <property type="entry name" value="Beta-barrel_TonB_sf"/>
</dbReference>
<keyword evidence="6 11" id="KW-0798">TonB box</keyword>
<reference evidence="15 16" key="1">
    <citation type="submission" date="2016-10" db="EMBL/GenBank/DDBJ databases">
        <authorList>
            <person name="de Groot N.N."/>
        </authorList>
    </citation>
    <scope>NUCLEOTIDE SEQUENCE [LARGE SCALE GENOMIC DNA]</scope>
    <source>
        <strain evidence="16">KMM 9023,NRIC 0796,JCM 17311,KCTC 23692</strain>
    </source>
</reference>
<keyword evidence="15" id="KW-0675">Receptor</keyword>
<proteinExistence type="inferred from homology"/>
<comment type="similarity">
    <text evidence="9 11">Belongs to the TonB-dependent receptor family.</text>
</comment>
<keyword evidence="5 12" id="KW-0732">Signal</keyword>
<dbReference type="InterPro" id="IPR000531">
    <property type="entry name" value="Beta-barrel_TonB"/>
</dbReference>
<evidence type="ECO:0000256" key="2">
    <source>
        <dbReference type="ARBA" id="ARBA00022448"/>
    </source>
</evidence>
<evidence type="ECO:0000256" key="9">
    <source>
        <dbReference type="PROSITE-ProRule" id="PRU01360"/>
    </source>
</evidence>
<dbReference type="PANTHER" id="PTHR30069">
    <property type="entry name" value="TONB-DEPENDENT OUTER MEMBRANE RECEPTOR"/>
    <property type="match status" value="1"/>
</dbReference>
<dbReference type="PROSITE" id="PS01156">
    <property type="entry name" value="TONB_DEPENDENT_REC_2"/>
    <property type="match status" value="1"/>
</dbReference>
<evidence type="ECO:0000256" key="3">
    <source>
        <dbReference type="ARBA" id="ARBA00022452"/>
    </source>
</evidence>
<feature type="chain" id="PRO_5011768278" evidence="12">
    <location>
        <begin position="27"/>
        <end position="762"/>
    </location>
</feature>
<dbReference type="InterPro" id="IPR039426">
    <property type="entry name" value="TonB-dep_rcpt-like"/>
</dbReference>
<dbReference type="Pfam" id="PF00593">
    <property type="entry name" value="TonB_dep_Rec_b-barrel"/>
    <property type="match status" value="1"/>
</dbReference>
<dbReference type="InterPro" id="IPR010917">
    <property type="entry name" value="TonB_rcpt_CS"/>
</dbReference>
<keyword evidence="3 9" id="KW-1134">Transmembrane beta strand</keyword>
<name>A0A1I6CPW4_9RHOB</name>
<dbReference type="Proteomes" id="UP000199302">
    <property type="component" value="Unassembled WGS sequence"/>
</dbReference>